<dbReference type="GO" id="GO:0000270">
    <property type="term" value="P:peptidoglycan metabolic process"/>
    <property type="evidence" value="ECO:0007669"/>
    <property type="project" value="InterPro"/>
</dbReference>
<feature type="domain" description="LysM" evidence="4">
    <location>
        <begin position="420"/>
        <end position="464"/>
    </location>
</feature>
<name>A0A1Z4VU41_9GAMM</name>
<dbReference type="PANTHER" id="PTHR33734">
    <property type="entry name" value="LYSM DOMAIN-CONTAINING GPI-ANCHORED PROTEIN 2"/>
    <property type="match status" value="1"/>
</dbReference>
<dbReference type="GO" id="GO:0008932">
    <property type="term" value="F:lytic endotransglycosylase activity"/>
    <property type="evidence" value="ECO:0007669"/>
    <property type="project" value="TreeGrafter"/>
</dbReference>
<feature type="chain" id="PRO_5013255622" evidence="3">
    <location>
        <begin position="22"/>
        <end position="536"/>
    </location>
</feature>
<evidence type="ECO:0000259" key="4">
    <source>
        <dbReference type="PROSITE" id="PS51782"/>
    </source>
</evidence>
<dbReference type="PANTHER" id="PTHR33734:SF22">
    <property type="entry name" value="MEMBRANE-BOUND LYTIC MUREIN TRANSGLYCOSYLASE D"/>
    <property type="match status" value="1"/>
</dbReference>
<dbReference type="InterPro" id="IPR023346">
    <property type="entry name" value="Lysozyme-like_dom_sf"/>
</dbReference>
<evidence type="ECO:0000313" key="5">
    <source>
        <dbReference type="EMBL" id="BAZ94724.1"/>
    </source>
</evidence>
<evidence type="ECO:0000256" key="3">
    <source>
        <dbReference type="SAM" id="SignalP"/>
    </source>
</evidence>
<proteinExistence type="inferred from homology"/>
<sequence>MIPKYNLVLCTLLALALAACQTPWVRDAQPRAGDAAPAVAEHPTATPEPETKTTPPTPAAPEARIEPAPPPDLWTRLRAGFTLPTRLDDRRVQLHLQWFKRHPHYLSRVVERAEPYLPWILDRIEQAGVPTEIALLPIVESGFNPFAYSHGRAAGLWQFIPATGRRFGLEQNWWYDGRRDWVAATDAALAYLQANHARFDGDWLLSLAAYNAGEGNVLKAQRRNRARNRATDFWSLDLPRETEKYVPKLLALREVFTHPADYGLELPPLDPDQRLELVETGGQLDLALAAELAGLPLETLYRLNPGFNRWATPPDGPHRLVLPHGASARFSQALAELPEAQRVQWQRHRVAAGDTLIGLASQYHTTVALLQEVNQLRDHRIRQGDHLLIPTARESLERYSLSAGQRKLALQNRKRAGNRQVHVVRAGDSFWDLARRYKVGVRELAGWNSMAPTDTLRVGQKLVVWTQTPAAANPNIALQRVRYRVRQGDSLARISQRFKVSIRDLEQWNDLDRRRYLQPGQVLTLYVDVTRQAGNG</sequence>
<dbReference type="SUPFAM" id="SSF54106">
    <property type="entry name" value="LysM domain"/>
    <property type="match status" value="3"/>
</dbReference>
<evidence type="ECO:0000313" key="6">
    <source>
        <dbReference type="Proteomes" id="UP000218765"/>
    </source>
</evidence>
<dbReference type="PROSITE" id="PS00922">
    <property type="entry name" value="TRANSGLYCOSYLASE"/>
    <property type="match status" value="1"/>
</dbReference>
<feature type="signal peptide" evidence="3">
    <location>
        <begin position="1"/>
        <end position="21"/>
    </location>
</feature>
<dbReference type="RefSeq" id="WP_096366789.1">
    <property type="nucleotide sequence ID" value="NZ_AP018052.1"/>
</dbReference>
<feature type="region of interest" description="Disordered" evidence="2">
    <location>
        <begin position="31"/>
        <end position="72"/>
    </location>
</feature>
<dbReference type="Pfam" id="PF01464">
    <property type="entry name" value="SLT"/>
    <property type="match status" value="1"/>
</dbReference>
<dbReference type="EMBL" id="AP018052">
    <property type="protein sequence ID" value="BAZ94724.1"/>
    <property type="molecule type" value="Genomic_DNA"/>
</dbReference>
<feature type="domain" description="LysM" evidence="4">
    <location>
        <begin position="481"/>
        <end position="525"/>
    </location>
</feature>
<dbReference type="PROSITE" id="PS51257">
    <property type="entry name" value="PROKAR_LIPOPROTEIN"/>
    <property type="match status" value="1"/>
</dbReference>
<dbReference type="Pfam" id="PF01476">
    <property type="entry name" value="LysM"/>
    <property type="match status" value="3"/>
</dbReference>
<dbReference type="SUPFAM" id="SSF53955">
    <property type="entry name" value="Lysozyme-like"/>
    <property type="match status" value="1"/>
</dbReference>
<gene>
    <name evidence="5" type="ORF">FOKN1_2350</name>
</gene>
<dbReference type="InterPro" id="IPR018392">
    <property type="entry name" value="LysM"/>
</dbReference>
<dbReference type="Gene3D" id="1.10.530.10">
    <property type="match status" value="1"/>
</dbReference>
<dbReference type="PROSITE" id="PS51782">
    <property type="entry name" value="LYSM"/>
    <property type="match status" value="3"/>
</dbReference>
<dbReference type="CDD" id="cd00118">
    <property type="entry name" value="LysM"/>
    <property type="match status" value="3"/>
</dbReference>
<dbReference type="AlphaFoldDB" id="A0A1Z4VU41"/>
<dbReference type="KEGG" id="ttc:FOKN1_2350"/>
<keyword evidence="3" id="KW-0732">Signal</keyword>
<dbReference type="OrthoDB" id="9815002at2"/>
<feature type="domain" description="LysM" evidence="4">
    <location>
        <begin position="346"/>
        <end position="389"/>
    </location>
</feature>
<dbReference type="InterPro" id="IPR036779">
    <property type="entry name" value="LysM_dom_sf"/>
</dbReference>
<dbReference type="Proteomes" id="UP000218765">
    <property type="component" value="Chromosome"/>
</dbReference>
<dbReference type="CDD" id="cd16894">
    <property type="entry name" value="MltD-like"/>
    <property type="match status" value="1"/>
</dbReference>
<dbReference type="GO" id="GO:0016020">
    <property type="term" value="C:membrane"/>
    <property type="evidence" value="ECO:0007669"/>
    <property type="project" value="InterPro"/>
</dbReference>
<dbReference type="SMART" id="SM00257">
    <property type="entry name" value="LysM"/>
    <property type="match status" value="3"/>
</dbReference>
<dbReference type="InterPro" id="IPR000189">
    <property type="entry name" value="Transglyc_AS"/>
</dbReference>
<accession>A0A1Z4VU41</accession>
<protein>
    <submittedName>
        <fullName evidence="5">Membrane-bound lytic murein transglycosylase D</fullName>
    </submittedName>
</protein>
<dbReference type="InterPro" id="IPR008258">
    <property type="entry name" value="Transglycosylase_SLT_dom_1"/>
</dbReference>
<feature type="compositionally biased region" description="Low complexity" evidence="2">
    <location>
        <begin position="35"/>
        <end position="54"/>
    </location>
</feature>
<evidence type="ECO:0000256" key="2">
    <source>
        <dbReference type="SAM" id="MobiDB-lite"/>
    </source>
</evidence>
<keyword evidence="6" id="KW-1185">Reference proteome</keyword>
<evidence type="ECO:0000256" key="1">
    <source>
        <dbReference type="ARBA" id="ARBA00007734"/>
    </source>
</evidence>
<organism evidence="5 6">
    <name type="scientific">Thiohalobacter thiocyanaticus</name>
    <dbReference type="NCBI Taxonomy" id="585455"/>
    <lineage>
        <taxon>Bacteria</taxon>
        <taxon>Pseudomonadati</taxon>
        <taxon>Pseudomonadota</taxon>
        <taxon>Gammaproteobacteria</taxon>
        <taxon>Thiohalobacterales</taxon>
        <taxon>Thiohalobacteraceae</taxon>
        <taxon>Thiohalobacter</taxon>
    </lineage>
</organism>
<comment type="similarity">
    <text evidence="1">Belongs to the transglycosylase Slt family.</text>
</comment>
<reference evidence="5 6" key="1">
    <citation type="submission" date="2017-05" db="EMBL/GenBank/DDBJ databases">
        <title>Thiocyanate degradation by Thiohalobacter thiocyanaticus FOKN1.</title>
        <authorList>
            <person name="Oshiki M."/>
            <person name="Fukushima T."/>
            <person name="Kawano S."/>
            <person name="Nakagawa J."/>
        </authorList>
    </citation>
    <scope>NUCLEOTIDE SEQUENCE [LARGE SCALE GENOMIC DNA]</scope>
    <source>
        <strain evidence="5 6">FOKN1</strain>
    </source>
</reference>
<dbReference type="Gene3D" id="3.10.350.10">
    <property type="entry name" value="LysM domain"/>
    <property type="match status" value="3"/>
</dbReference>